<comment type="caution">
    <text evidence="2">The sequence shown here is derived from an EMBL/GenBank/DDBJ whole genome shotgun (WGS) entry which is preliminary data.</text>
</comment>
<organism evidence="2 3">
    <name type="scientific">Pseudomethylobacillus aquaticus</name>
    <dbReference type="NCBI Taxonomy" id="2676064"/>
    <lineage>
        <taxon>Bacteria</taxon>
        <taxon>Pseudomonadati</taxon>
        <taxon>Pseudomonadota</taxon>
        <taxon>Betaproteobacteria</taxon>
        <taxon>Nitrosomonadales</taxon>
        <taxon>Methylophilaceae</taxon>
        <taxon>Pseudomethylobacillus</taxon>
    </lineage>
</organism>
<keyword evidence="3" id="KW-1185">Reference proteome</keyword>
<evidence type="ECO:0000313" key="3">
    <source>
        <dbReference type="Proteomes" id="UP000275137"/>
    </source>
</evidence>
<feature type="coiled-coil region" evidence="1">
    <location>
        <begin position="107"/>
        <end position="134"/>
    </location>
</feature>
<evidence type="ECO:0000256" key="1">
    <source>
        <dbReference type="SAM" id="Coils"/>
    </source>
</evidence>
<accession>A0A3N0UXP5</accession>
<protein>
    <submittedName>
        <fullName evidence="2">Uncharacterized protein</fullName>
    </submittedName>
</protein>
<proteinExistence type="predicted"/>
<name>A0A3N0UXP5_9PROT</name>
<dbReference type="AlphaFoldDB" id="A0A3N0UXP5"/>
<dbReference type="EMBL" id="RJVP01000006">
    <property type="protein sequence ID" value="ROH85307.1"/>
    <property type="molecule type" value="Genomic_DNA"/>
</dbReference>
<reference evidence="2 3" key="1">
    <citation type="submission" date="2018-10" db="EMBL/GenBank/DDBJ databases">
        <authorList>
            <person name="Chen W.-M."/>
        </authorList>
    </citation>
    <scope>NUCLEOTIDE SEQUENCE [LARGE SCALE GENOMIC DNA]</scope>
    <source>
        <strain evidence="2 3">H-5</strain>
    </source>
</reference>
<dbReference type="Proteomes" id="UP000275137">
    <property type="component" value="Unassembled WGS sequence"/>
</dbReference>
<sequence length="145" mass="16313">MLVSACASMPNGGHRADGITEALFRDNVDRYWLAYADNVGRQGAEAQKRELAELQTHKGDIRSSIKIALIYGMPNSALRDPAKAAPMINELLGRNLHIAPRTLLSLLRDHLAERERLLTRADGLQQKLNELREIDNTMIKRDRSK</sequence>
<evidence type="ECO:0000313" key="2">
    <source>
        <dbReference type="EMBL" id="ROH85307.1"/>
    </source>
</evidence>
<gene>
    <name evidence="2" type="ORF">ED236_10650</name>
</gene>
<keyword evidence="1" id="KW-0175">Coiled coil</keyword>